<evidence type="ECO:0000313" key="2">
    <source>
        <dbReference type="Proteomes" id="UP000001479"/>
    </source>
</evidence>
<protein>
    <submittedName>
        <fullName evidence="1">Uncharacterized protein</fullName>
    </submittedName>
</protein>
<sequence length="49" mass="5876">MFRRLKTRLRKLIKKKPKDLNETEAIGILLEGMKTRKIAKILKVYQHNL</sequence>
<dbReference type="Proteomes" id="UP000001479">
    <property type="component" value="Chromosome"/>
</dbReference>
<gene>
    <name evidence="1" type="ordered locus">M164_0723</name>
</gene>
<name>C4KFC4_SACI6</name>
<proteinExistence type="predicted"/>
<evidence type="ECO:0000313" key="1">
    <source>
        <dbReference type="EMBL" id="ACR41340.1"/>
    </source>
</evidence>
<organism evidence="1 2">
    <name type="scientific">Saccharolobus islandicus (strain M.16.4 / Kamchatka #3)</name>
    <name type="common">Sulfolobus islandicus</name>
    <dbReference type="NCBI Taxonomy" id="426118"/>
    <lineage>
        <taxon>Archaea</taxon>
        <taxon>Thermoproteota</taxon>
        <taxon>Thermoprotei</taxon>
        <taxon>Sulfolobales</taxon>
        <taxon>Sulfolobaceae</taxon>
        <taxon>Saccharolobus</taxon>
    </lineage>
</organism>
<dbReference type="EMBL" id="CP001402">
    <property type="protein sequence ID" value="ACR41340.1"/>
    <property type="molecule type" value="Genomic_DNA"/>
</dbReference>
<dbReference type="AlphaFoldDB" id="C4KFC4"/>
<accession>C4KFC4</accession>
<reference evidence="1 2" key="1">
    <citation type="journal article" date="2009" name="Proc. Natl. Acad. Sci. U.S.A.">
        <title>Biogeography of the Sulfolobus islandicus pan-genome.</title>
        <authorList>
            <person name="Reno M.L."/>
            <person name="Held N.L."/>
            <person name="Fields C.J."/>
            <person name="Burke P.V."/>
            <person name="Whitaker R.J."/>
        </authorList>
    </citation>
    <scope>NUCLEOTIDE SEQUENCE [LARGE SCALE GENOMIC DNA]</scope>
    <source>
        <strain evidence="2">M.16.4 / Kamchatka #3</strain>
    </source>
</reference>
<dbReference type="HOGENOM" id="CLU_211866_0_0_2"/>
<dbReference type="KEGG" id="sid:M164_0723"/>